<evidence type="ECO:0000313" key="7">
    <source>
        <dbReference type="Proteomes" id="UP000293925"/>
    </source>
</evidence>
<keyword evidence="5" id="KW-0119">Carbohydrate metabolism</keyword>
<dbReference type="InterPro" id="IPR006439">
    <property type="entry name" value="HAD-SF_hydro_IA"/>
</dbReference>
<protein>
    <submittedName>
        <fullName evidence="6">HAD family phosphatase</fullName>
    </submittedName>
</protein>
<dbReference type="SUPFAM" id="SSF56784">
    <property type="entry name" value="HAD-like"/>
    <property type="match status" value="1"/>
</dbReference>
<dbReference type="Gene3D" id="3.40.50.1000">
    <property type="entry name" value="HAD superfamily/HAD-like"/>
    <property type="match status" value="1"/>
</dbReference>
<dbReference type="PANTHER" id="PTHR46193:SF18">
    <property type="entry name" value="HEXITOL PHOSPHATASE B"/>
    <property type="match status" value="1"/>
</dbReference>
<dbReference type="Gene3D" id="1.10.150.240">
    <property type="entry name" value="Putative phosphatase, domain 2"/>
    <property type="match status" value="1"/>
</dbReference>
<dbReference type="GO" id="GO:0046872">
    <property type="term" value="F:metal ion binding"/>
    <property type="evidence" value="ECO:0007669"/>
    <property type="project" value="UniProtKB-KW"/>
</dbReference>
<proteinExistence type="inferred from homology"/>
<dbReference type="EMBL" id="SJSO01000010">
    <property type="protein sequence ID" value="TCD26355.1"/>
    <property type="molecule type" value="Genomic_DNA"/>
</dbReference>
<accession>A0A4R0Q501</accession>
<evidence type="ECO:0000256" key="1">
    <source>
        <dbReference type="ARBA" id="ARBA00001946"/>
    </source>
</evidence>
<dbReference type="InterPro" id="IPR036412">
    <property type="entry name" value="HAD-like_sf"/>
</dbReference>
<dbReference type="SFLD" id="SFLDG01129">
    <property type="entry name" value="C1.5:_HAD__Beta-PGM__Phosphata"/>
    <property type="match status" value="1"/>
</dbReference>
<dbReference type="NCBIfam" id="TIGR01509">
    <property type="entry name" value="HAD-SF-IA-v3"/>
    <property type="match status" value="1"/>
</dbReference>
<comment type="cofactor">
    <cofactor evidence="1">
        <name>Mg(2+)</name>
        <dbReference type="ChEBI" id="CHEBI:18420"/>
    </cofactor>
</comment>
<comment type="caution">
    <text evidence="6">The sequence shown here is derived from an EMBL/GenBank/DDBJ whole genome shotgun (WGS) entry which is preliminary data.</text>
</comment>
<dbReference type="OrthoDB" id="9797743at2"/>
<dbReference type="InterPro" id="IPR041492">
    <property type="entry name" value="HAD_2"/>
</dbReference>
<gene>
    <name evidence="6" type="ORF">EZ456_13750</name>
</gene>
<dbReference type="Pfam" id="PF13419">
    <property type="entry name" value="HAD_2"/>
    <property type="match status" value="1"/>
</dbReference>
<organism evidence="6 7">
    <name type="scientific">Pedobacter psychrodurus</name>
    <dbReference type="NCBI Taxonomy" id="2530456"/>
    <lineage>
        <taxon>Bacteria</taxon>
        <taxon>Pseudomonadati</taxon>
        <taxon>Bacteroidota</taxon>
        <taxon>Sphingobacteriia</taxon>
        <taxon>Sphingobacteriales</taxon>
        <taxon>Sphingobacteriaceae</taxon>
        <taxon>Pedobacter</taxon>
    </lineage>
</organism>
<sequence>MKKSDNFAAMTNNKPKAFLFDLNGTMINDMAFHNHAWHNILTQDLGASISFDAVKKQMYGKNQDLLERVFGVGHFSQEQIDQISIEKEHRYQAAYKKHLTLIAGLDDFLEKAKQSGIQMAIGSAAIPFNINFVLDNLNIRSYFKAVVSAEDVVNSKPDPETFTKGAEILGVAASECIVFEDAPKGVEAAQNAGMKCVALTTMHTKDEFSAYHNIIAFIEDYTDPVIQDLF</sequence>
<dbReference type="Proteomes" id="UP000293925">
    <property type="component" value="Unassembled WGS sequence"/>
</dbReference>
<evidence type="ECO:0000256" key="5">
    <source>
        <dbReference type="ARBA" id="ARBA00023277"/>
    </source>
</evidence>
<dbReference type="CDD" id="cd07505">
    <property type="entry name" value="HAD_BPGM-like"/>
    <property type="match status" value="1"/>
</dbReference>
<keyword evidence="7" id="KW-1185">Reference proteome</keyword>
<keyword evidence="3" id="KW-0479">Metal-binding</keyword>
<keyword evidence="4" id="KW-0460">Magnesium</keyword>
<dbReference type="PANTHER" id="PTHR46193">
    <property type="entry name" value="6-PHOSPHOGLUCONATE PHOSPHATASE"/>
    <property type="match status" value="1"/>
</dbReference>
<dbReference type="InterPro" id="IPR023198">
    <property type="entry name" value="PGP-like_dom2"/>
</dbReference>
<evidence type="ECO:0000313" key="6">
    <source>
        <dbReference type="EMBL" id="TCD26355.1"/>
    </source>
</evidence>
<reference evidence="6 7" key="1">
    <citation type="submission" date="2019-02" db="EMBL/GenBank/DDBJ databases">
        <title>Pedobacter sp. RP-3-21 sp. nov., isolated from Arctic soil.</title>
        <authorList>
            <person name="Dahal R.H."/>
        </authorList>
    </citation>
    <scope>NUCLEOTIDE SEQUENCE [LARGE SCALE GENOMIC DNA]</scope>
    <source>
        <strain evidence="6 7">RP-3-21</strain>
    </source>
</reference>
<dbReference type="SFLD" id="SFLDS00003">
    <property type="entry name" value="Haloacid_Dehalogenase"/>
    <property type="match status" value="1"/>
</dbReference>
<dbReference type="InterPro" id="IPR051600">
    <property type="entry name" value="Beta-PGM-like"/>
</dbReference>
<dbReference type="InterPro" id="IPR023214">
    <property type="entry name" value="HAD_sf"/>
</dbReference>
<evidence type="ECO:0000256" key="4">
    <source>
        <dbReference type="ARBA" id="ARBA00022842"/>
    </source>
</evidence>
<dbReference type="SFLD" id="SFLDG01135">
    <property type="entry name" value="C1.5.6:_HAD__Beta-PGM__Phospha"/>
    <property type="match status" value="1"/>
</dbReference>
<dbReference type="GO" id="GO:0003824">
    <property type="term" value="F:catalytic activity"/>
    <property type="evidence" value="ECO:0007669"/>
    <property type="project" value="UniProtKB-ARBA"/>
</dbReference>
<name>A0A4R0Q501_9SPHI</name>
<dbReference type="AlphaFoldDB" id="A0A4R0Q501"/>
<comment type="similarity">
    <text evidence="2">Belongs to the HAD-like hydrolase superfamily. CbbY/CbbZ/Gph/YieH family.</text>
</comment>
<evidence type="ECO:0000256" key="2">
    <source>
        <dbReference type="ARBA" id="ARBA00006171"/>
    </source>
</evidence>
<evidence type="ECO:0000256" key="3">
    <source>
        <dbReference type="ARBA" id="ARBA00022723"/>
    </source>
</evidence>